<dbReference type="EMBL" id="JAVDPW010000004">
    <property type="protein sequence ID" value="MDR6290087.1"/>
    <property type="molecule type" value="Genomic_DNA"/>
</dbReference>
<organism evidence="2 3">
    <name type="scientific">Inquilinus ginsengisoli</name>
    <dbReference type="NCBI Taxonomy" id="363840"/>
    <lineage>
        <taxon>Bacteria</taxon>
        <taxon>Pseudomonadati</taxon>
        <taxon>Pseudomonadota</taxon>
        <taxon>Alphaproteobacteria</taxon>
        <taxon>Rhodospirillales</taxon>
        <taxon>Rhodospirillaceae</taxon>
        <taxon>Inquilinus</taxon>
    </lineage>
</organism>
<keyword evidence="3" id="KW-1185">Reference proteome</keyword>
<evidence type="ECO:0000256" key="1">
    <source>
        <dbReference type="ARBA" id="ARBA00009759"/>
    </source>
</evidence>
<evidence type="ECO:0000313" key="3">
    <source>
        <dbReference type="Proteomes" id="UP001262410"/>
    </source>
</evidence>
<name>A0ABU1JN92_9PROT</name>
<dbReference type="Gene3D" id="3.40.190.80">
    <property type="match status" value="1"/>
</dbReference>
<evidence type="ECO:0000313" key="2">
    <source>
        <dbReference type="EMBL" id="MDR6290087.1"/>
    </source>
</evidence>
<protein>
    <submittedName>
        <fullName evidence="2">Fructose-1,6-bisphosphatase/inositol monophosphatase family enzyme</fullName>
    </submittedName>
</protein>
<gene>
    <name evidence="2" type="ORF">E9232_002608</name>
</gene>
<dbReference type="RefSeq" id="WP_309794535.1">
    <property type="nucleotide sequence ID" value="NZ_JAVDPW010000004.1"/>
</dbReference>
<dbReference type="PANTHER" id="PTHR20854">
    <property type="entry name" value="INOSITOL MONOPHOSPHATASE"/>
    <property type="match status" value="1"/>
</dbReference>
<sequence>MPVLPIDAALIDRVAELLRHAAREAILPRFRALAEGEAEEKSPGEIVTIADREAEAILTHGLSALRPGVLVLGEEAAAADPGLLPAFHAGDAPTWLVDPLDGTANFAAGNEPFAVMVALVEGRETVAAWMLDPVADRLAVAVRGGGAFLDGARIRTPQDPAEAGTLRGAVLTRFLPPPLKAQIEARSGRLAAILPGWRCSGRDYPDIATGEQDFVLFWRGLPWDHAPGALFLEEAGGRTARLDGAPYRPRGDLPGLLVARSPAVWATVAETLLESTASA</sequence>
<dbReference type="SUPFAM" id="SSF56655">
    <property type="entry name" value="Carbohydrate phosphatase"/>
    <property type="match status" value="1"/>
</dbReference>
<accession>A0ABU1JN92</accession>
<proteinExistence type="inferred from homology"/>
<dbReference type="Pfam" id="PF00459">
    <property type="entry name" value="Inositol_P"/>
    <property type="match status" value="1"/>
</dbReference>
<dbReference type="PANTHER" id="PTHR20854:SF4">
    <property type="entry name" value="INOSITOL-1-MONOPHOSPHATASE-RELATED"/>
    <property type="match status" value="1"/>
</dbReference>
<reference evidence="2 3" key="1">
    <citation type="submission" date="2023-07" db="EMBL/GenBank/DDBJ databases">
        <title>Sorghum-associated microbial communities from plants grown in Nebraska, USA.</title>
        <authorList>
            <person name="Schachtman D."/>
        </authorList>
    </citation>
    <scope>NUCLEOTIDE SEQUENCE [LARGE SCALE GENOMIC DNA]</scope>
    <source>
        <strain evidence="2 3">584</strain>
    </source>
</reference>
<comment type="caution">
    <text evidence="2">The sequence shown here is derived from an EMBL/GenBank/DDBJ whole genome shotgun (WGS) entry which is preliminary data.</text>
</comment>
<dbReference type="Proteomes" id="UP001262410">
    <property type="component" value="Unassembled WGS sequence"/>
</dbReference>
<dbReference type="InterPro" id="IPR000760">
    <property type="entry name" value="Inositol_monophosphatase-like"/>
</dbReference>
<dbReference type="PRINTS" id="PR00377">
    <property type="entry name" value="IMPHPHTASES"/>
</dbReference>
<comment type="similarity">
    <text evidence="1">Belongs to the inositol monophosphatase superfamily.</text>
</comment>
<dbReference type="Gene3D" id="3.30.540.10">
    <property type="entry name" value="Fructose-1,6-Bisphosphatase, subunit A, domain 1"/>
    <property type="match status" value="1"/>
</dbReference>